<dbReference type="Proteomes" id="UP000548326">
    <property type="component" value="Unassembled WGS sequence"/>
</dbReference>
<proteinExistence type="predicted"/>
<dbReference type="EMBL" id="JACHCA010000017">
    <property type="protein sequence ID" value="MBB6130866.1"/>
    <property type="molecule type" value="Genomic_DNA"/>
</dbReference>
<dbReference type="RefSeq" id="WP_183589535.1">
    <property type="nucleotide sequence ID" value="NZ_JACHCA010000017.1"/>
</dbReference>
<dbReference type="Gene3D" id="3.40.50.2000">
    <property type="entry name" value="Glycogen Phosphorylase B"/>
    <property type="match status" value="1"/>
</dbReference>
<sequence>MEKKGFIGKYWLKYTDRAGYKKYKWELANYKSNEFANFLTAYAQLNTPAKIKRLADINHQINFNHSGNAGDIIYALPTIKKIAETVNVPTNLYLRPNQPLMIAADKTHPLGNVMLNEKMIKMLEPLLSSQPYIHQYGTLTNESIDIDLDYFRAGLVPQDKGNIAHWCAYITGVNPVLWQKWLTVTPDLSFKDDVVIARSERYRNIFINYKFLKNYERLKFIGVESEYKDIRKQIPHIEWVQVTDFLQMAQVIAGCKFFIGNQSFPFSIAEALKVPRILEVSLEVINVIPEGENGYDFLFQDHFESLVKELYSK</sequence>
<comment type="caution">
    <text evidence="1">The sequence shown here is derived from an EMBL/GenBank/DDBJ whole genome shotgun (WGS) entry which is preliminary data.</text>
</comment>
<gene>
    <name evidence="1" type="ORF">HDF22_005011</name>
</gene>
<dbReference type="AlphaFoldDB" id="A0A841JMP7"/>
<protein>
    <submittedName>
        <fullName evidence="1">Uncharacterized protein</fullName>
    </submittedName>
</protein>
<accession>A0A841JMP7</accession>
<name>A0A841JMP7_9SPHI</name>
<evidence type="ECO:0000313" key="1">
    <source>
        <dbReference type="EMBL" id="MBB6130866.1"/>
    </source>
</evidence>
<reference evidence="1 2" key="1">
    <citation type="submission" date="2020-08" db="EMBL/GenBank/DDBJ databases">
        <title>Genomic Encyclopedia of Type Strains, Phase IV (KMG-V): Genome sequencing to study the core and pangenomes of soil and plant-associated prokaryotes.</title>
        <authorList>
            <person name="Whitman W."/>
        </authorList>
    </citation>
    <scope>NUCLEOTIDE SEQUENCE [LARGE SCALE GENOMIC DNA]</scope>
    <source>
        <strain evidence="1 2">MP601</strain>
    </source>
</reference>
<organism evidence="1 2">
    <name type="scientific">Mucilaginibacter lappiensis</name>
    <dbReference type="NCBI Taxonomy" id="354630"/>
    <lineage>
        <taxon>Bacteria</taxon>
        <taxon>Pseudomonadati</taxon>
        <taxon>Bacteroidota</taxon>
        <taxon>Sphingobacteriia</taxon>
        <taxon>Sphingobacteriales</taxon>
        <taxon>Sphingobacteriaceae</taxon>
        <taxon>Mucilaginibacter</taxon>
    </lineage>
</organism>
<evidence type="ECO:0000313" key="2">
    <source>
        <dbReference type="Proteomes" id="UP000548326"/>
    </source>
</evidence>